<dbReference type="GO" id="GO:0005737">
    <property type="term" value="C:cytoplasm"/>
    <property type="evidence" value="ECO:0007669"/>
    <property type="project" value="TreeGrafter"/>
</dbReference>
<comment type="similarity">
    <text evidence="1">Belongs to the CDC123 family.</text>
</comment>
<dbReference type="Pfam" id="PF07065">
    <property type="entry name" value="D123"/>
    <property type="match status" value="1"/>
</dbReference>
<evidence type="ECO:0008006" key="4">
    <source>
        <dbReference type="Google" id="ProtNLM"/>
    </source>
</evidence>
<dbReference type="PANTHER" id="PTHR15323:SF6">
    <property type="entry name" value="CELL DIVISION CYCLE PROTEIN 123 HOMOLOG"/>
    <property type="match status" value="1"/>
</dbReference>
<accession>A0AAW0ZSM1</accession>
<dbReference type="PANTHER" id="PTHR15323">
    <property type="entry name" value="D123 PROTEIN"/>
    <property type="match status" value="1"/>
</dbReference>
<comment type="caution">
    <text evidence="2">The sequence shown here is derived from an EMBL/GenBank/DDBJ whole genome shotgun (WGS) entry which is preliminary data.</text>
</comment>
<dbReference type="InterPro" id="IPR009772">
    <property type="entry name" value="CDC123"/>
</dbReference>
<protein>
    <recommendedName>
        <fullName evidence="4">Cell division cycle protein 123 homolog</fullName>
    </recommendedName>
</protein>
<dbReference type="AlphaFoldDB" id="A0AAW0ZSM1"/>
<dbReference type="EMBL" id="JAWNGG020000136">
    <property type="protein sequence ID" value="KAK9299982.1"/>
    <property type="molecule type" value="Genomic_DNA"/>
</dbReference>
<reference evidence="2 3" key="1">
    <citation type="submission" date="2024-05" db="EMBL/GenBank/DDBJ databases">
        <title>The nuclear and mitochondrial genome assemblies of Tetragonisca angustula (Apidae: Meliponini), a tiny yet remarkable pollinator in the Neotropics.</title>
        <authorList>
            <person name="Ferrari R."/>
            <person name="Ricardo P.C."/>
            <person name="Dias F.C."/>
            <person name="Araujo N.S."/>
            <person name="Soares D.O."/>
            <person name="Zhou Q.-S."/>
            <person name="Zhu C.-D."/>
            <person name="Coutinho L."/>
            <person name="Airas M.C."/>
            <person name="Batista T.M."/>
        </authorList>
    </citation>
    <scope>NUCLEOTIDE SEQUENCE [LARGE SCALE GENOMIC DNA]</scope>
    <source>
        <strain evidence="2">ASF017062</strain>
        <tissue evidence="2">Abdomen</tissue>
    </source>
</reference>
<dbReference type="Proteomes" id="UP001432146">
    <property type="component" value="Unassembled WGS sequence"/>
</dbReference>
<proteinExistence type="inferred from homology"/>
<gene>
    <name evidence="2" type="ORF">QLX08_007192</name>
</gene>
<evidence type="ECO:0000313" key="2">
    <source>
        <dbReference type="EMBL" id="KAK9299982.1"/>
    </source>
</evidence>
<organism evidence="2 3">
    <name type="scientific">Tetragonisca angustula</name>
    <dbReference type="NCBI Taxonomy" id="166442"/>
    <lineage>
        <taxon>Eukaryota</taxon>
        <taxon>Metazoa</taxon>
        <taxon>Ecdysozoa</taxon>
        <taxon>Arthropoda</taxon>
        <taxon>Hexapoda</taxon>
        <taxon>Insecta</taxon>
        <taxon>Pterygota</taxon>
        <taxon>Neoptera</taxon>
        <taxon>Endopterygota</taxon>
        <taxon>Hymenoptera</taxon>
        <taxon>Apocrita</taxon>
        <taxon>Aculeata</taxon>
        <taxon>Apoidea</taxon>
        <taxon>Anthophila</taxon>
        <taxon>Apidae</taxon>
        <taxon>Tetragonisca</taxon>
    </lineage>
</organism>
<sequence length="327" mass="38095">MVNNLKPECSFALWYPLFCKDSLRATIIYIPDEVLKYLEYDAFVLPVEATNSTLQNAEWMDGSPIASDEHSCETQPTFPQFSQQIQNVINEYGAVFIKCNWSSPLDATWVAPTKTLKCKTLEEVYLLLKSSDRIAKDLNTAGNYVNHETPVKSCLILKQWRDINPCTEFRCFVIENELIAISQRDISQYHSYNESEKYNIQTDIKSLFTERIKERFPLNNYSFDVIRYKKEKVKIVDFGPLDESVTKGTLFTYEELQNLEENIPEFRFIGEEIGIQPKAPNHFCIPQEINEFFQSNENSTLLDIIQREVESQRKKYENANSNSVEYD</sequence>
<evidence type="ECO:0000256" key="1">
    <source>
        <dbReference type="ARBA" id="ARBA00011047"/>
    </source>
</evidence>
<evidence type="ECO:0000313" key="3">
    <source>
        <dbReference type="Proteomes" id="UP001432146"/>
    </source>
</evidence>
<name>A0AAW0ZSM1_9HYME</name>
<keyword evidence="3" id="KW-1185">Reference proteome</keyword>